<evidence type="ECO:0000259" key="16">
    <source>
        <dbReference type="Pfam" id="PF02225"/>
    </source>
</evidence>
<feature type="transmembrane region" description="Helical" evidence="13">
    <location>
        <begin position="1759"/>
        <end position="1779"/>
    </location>
</feature>
<evidence type="ECO:0000313" key="20">
    <source>
        <dbReference type="Proteomes" id="UP000572528"/>
    </source>
</evidence>
<feature type="domain" description="C5a peptidase/Subtilisin-like protease SBT2-like Fn3-like" evidence="18">
    <location>
        <begin position="655"/>
        <end position="758"/>
    </location>
</feature>
<keyword evidence="6" id="KW-0677">Repeat</keyword>
<evidence type="ECO:0000313" key="19">
    <source>
        <dbReference type="EMBL" id="NYS69957.1"/>
    </source>
</evidence>
<keyword evidence="5 14" id="KW-0732">Signal</keyword>
<dbReference type="CDD" id="cd07475">
    <property type="entry name" value="Peptidases_S8_C5a_Peptidase"/>
    <property type="match status" value="1"/>
</dbReference>
<reference evidence="19 20" key="1">
    <citation type="submission" date="2020-07" db="EMBL/GenBank/DDBJ databases">
        <title>MOT database genomes.</title>
        <authorList>
            <person name="Joseph S."/>
            <person name="Aduse-Opoku J."/>
            <person name="Hashim A."/>
            <person name="Wade W."/>
            <person name="Curtis M."/>
        </authorList>
    </citation>
    <scope>NUCLEOTIDE SEQUENCE [LARGE SCALE GENOMIC DNA]</scope>
    <source>
        <strain evidence="19 20">WMus004</strain>
    </source>
</reference>
<dbReference type="PANTHER" id="PTHR43806">
    <property type="entry name" value="PEPTIDASE S8"/>
    <property type="match status" value="1"/>
</dbReference>
<evidence type="ECO:0000256" key="12">
    <source>
        <dbReference type="SAM" id="MobiDB-lite"/>
    </source>
</evidence>
<dbReference type="Gene3D" id="3.50.30.30">
    <property type="match status" value="1"/>
</dbReference>
<keyword evidence="8 10" id="KW-0720">Serine protease</keyword>
<dbReference type="Gene3D" id="3.40.50.200">
    <property type="entry name" value="Peptidase S8/S53 domain"/>
    <property type="match status" value="1"/>
</dbReference>
<evidence type="ECO:0000256" key="4">
    <source>
        <dbReference type="ARBA" id="ARBA00022670"/>
    </source>
</evidence>
<keyword evidence="2" id="KW-0134">Cell wall</keyword>
<dbReference type="InterPro" id="IPR015500">
    <property type="entry name" value="Peptidase_S8_subtilisin-rel"/>
</dbReference>
<evidence type="ECO:0000256" key="5">
    <source>
        <dbReference type="ARBA" id="ARBA00022729"/>
    </source>
</evidence>
<protein>
    <submittedName>
        <fullName evidence="19">S8 family serine peptidase</fullName>
    </submittedName>
</protein>
<dbReference type="GO" id="GO:0004252">
    <property type="term" value="F:serine-type endopeptidase activity"/>
    <property type="evidence" value="ECO:0007669"/>
    <property type="project" value="UniProtKB-UniRule"/>
</dbReference>
<evidence type="ECO:0000256" key="10">
    <source>
        <dbReference type="PROSITE-ProRule" id="PRU01240"/>
    </source>
</evidence>
<feature type="compositionally biased region" description="Low complexity" evidence="12">
    <location>
        <begin position="1487"/>
        <end position="1510"/>
    </location>
</feature>
<evidence type="ECO:0000256" key="6">
    <source>
        <dbReference type="ARBA" id="ARBA00022737"/>
    </source>
</evidence>
<keyword evidence="13" id="KW-0812">Transmembrane</keyword>
<feature type="active site" description="Charge relay system" evidence="9 10">
    <location>
        <position position="573"/>
    </location>
</feature>
<feature type="chain" id="PRO_5032900748" evidence="14">
    <location>
        <begin position="31"/>
        <end position="1784"/>
    </location>
</feature>
<proteinExistence type="inferred from homology"/>
<dbReference type="InterPro" id="IPR000209">
    <property type="entry name" value="Peptidase_S8/S53_dom"/>
</dbReference>
<gene>
    <name evidence="19" type="ORF">HZZ05_10635</name>
</gene>
<evidence type="ECO:0000256" key="7">
    <source>
        <dbReference type="ARBA" id="ARBA00022801"/>
    </source>
</evidence>
<evidence type="ECO:0000256" key="13">
    <source>
        <dbReference type="SAM" id="Phobius"/>
    </source>
</evidence>
<evidence type="ECO:0000259" key="17">
    <source>
        <dbReference type="Pfam" id="PF05922"/>
    </source>
</evidence>
<dbReference type="PROSITE" id="PS00138">
    <property type="entry name" value="SUBTILASE_SER"/>
    <property type="match status" value="1"/>
</dbReference>
<dbReference type="PRINTS" id="PR00723">
    <property type="entry name" value="SUBTILISIN"/>
</dbReference>
<keyword evidence="4 10" id="KW-0645">Protease</keyword>
<accession>A0A853EKV2</accession>
<dbReference type="InterPro" id="IPR050131">
    <property type="entry name" value="Peptidase_S8_subtilisin-like"/>
</dbReference>
<dbReference type="GO" id="GO:0006508">
    <property type="term" value="P:proteolysis"/>
    <property type="evidence" value="ECO:0007669"/>
    <property type="project" value="UniProtKB-KW"/>
</dbReference>
<name>A0A853EKV2_9ACTO</name>
<dbReference type="PROSITE" id="PS51892">
    <property type="entry name" value="SUBTILASE"/>
    <property type="match status" value="1"/>
</dbReference>
<feature type="compositionally biased region" description="Low complexity" evidence="12">
    <location>
        <begin position="1670"/>
        <end position="1714"/>
    </location>
</feature>
<feature type="domain" description="PA" evidence="16">
    <location>
        <begin position="428"/>
        <end position="503"/>
    </location>
</feature>
<feature type="region of interest" description="Disordered" evidence="12">
    <location>
        <begin position="1449"/>
        <end position="1530"/>
    </location>
</feature>
<dbReference type="SUPFAM" id="SSF52743">
    <property type="entry name" value="Subtilisin-like"/>
    <property type="match status" value="1"/>
</dbReference>
<evidence type="ECO:0000256" key="1">
    <source>
        <dbReference type="ARBA" id="ARBA00011073"/>
    </source>
</evidence>
<sequence>MSIPLVRRLASLATAALVTALALPLASSSAAPQDDGPHPQSTAAQSVTSFPLPPDITEELKAQAVAPSSEQVRVLVTLKEQPAEPSEAQESTNLTAQNDLLASWAQEHGLSVDGQFGYLVNGFSATMPVSSIAGLALEPEVASVRRERVYYATEHTARDHEGVPAAFKDHGVDGTGTVISIIDSGVDPSHPDLRLDDCGAAKISAINPEGGLFTCKVPNGYNYADDNFEIRDLTSSQHGQHVAGIAAANGSQGTESEFEITGRVDGAAPNAQLLAMKVFSNEAGRSRTANDADIVAAIEDSVKLGADVINMSLGSTNGIPDASSGAYQAITRAREAGVLTVVAAGNEGQNFSTTGVDDDVMGRWDDGTINAPAAQGPALAVASIDNSAITALRGYLGQGGSQTDFTYELATGVIDDEAHALVDVGLGRSSDYEEGAQLNGAYALVERGEISFAQKYRNALDHGASGILVFNSEEGGTGHVSMGGVEEYSIVGASLTRADGLALRRALAADPGQTLRLTRETQILDNPSSLTPSSFSSWGTTPSLDFKPEISGIGGSVYSTVGPDSYASNSGTSMATPNIAGMSALMHQALAQRHPDLSPTERMDLAARLLMNTAAIPTSAEGIPFLPRQVGAGLARVDRALASPVSATVDGRPAVALRELSGPTTMTLTLTNHSQAEASYTVPAQQVLTETNAAGQHTAPVVSGETLTASAASVTVPAGGSAEISFTLTPETASPHFVEGWLRLEGTQSAPDLAVPYLGFVGDWNAEGIIQAPGRAWAEGAPPDSTGLLGASLRSTMPLSFNGSPLAMSPNHDGELDGVLPGLLLMRNAEQITYEILDSSGTVLATLGNDENVSREIGKDIVSTKDRGRITHQGPSFDGRIWDAQWGQAVTIPDGDYTYRVSARLSEDHPWQVTDLPFTVDTAAPTITVLEQKEDSVHFTVTDEGTGLLLDPRVYLADETAAQVTKLQDGSYRAAFTGSTPFLRIEAVDRGMTLTRERLFYGEPSLYATIDGRALPDELLVGAGGGGLSIHGFASGGAARVTVNGSDASLDKDEFRAWVPISPSLEEVRIRSYDAAGGQLAEVAVPVVYDGQAPVITITGEDLVNGEVAFRDDGTATLTGTVTDDRASASELQVSINGDPITLDDQGGFTHTIVDAGNILAWVSATDGANWVDKDLTIQGRNVEIVHAHSMHTEGCDSSTGICLIKASHPNLSEDGSLFTMHGYSGDTTVGSIEFVRGSRAEGGTITAHEPIIAEIKDDGFFDTPLPVSPGLTEYRMVVRDKRGGIAWQHIYRIYLDTEPPTITTTEPRLTGGTLYTNQDSVTFRGSISDNGWGYYLALNNATAADFVRLDNPGAQVNSTDFEQVVAVRDGDVIRMYSVDTIGNTLVGLIPVTVDKSAPSAGVDTVGSGEIIRDGRSLNAWAEDENLASMRVSLNGKVVEDRRTALTSEQMEVEGALQPPGDLDRGPALGSQAEGVQSGEQSAASPAAQDGQEAPAAQDAPADPAATEAEGSQPSEPSIDAYGSRTTTTQTRLEAAVETADLTAGHYTLTVESTDLAGNTTTEIRCFVVDDAAVITGPDTVQLTVAPGDLGDQEAVAAKVLALYSVTDDGAAGTPGATSLSLLPGTVLVDGTSTVRIVATDAAGYQVSRSVEVTITISAPGGGSGGSDGAGTPSAPGTPAPGTDSTGSTADAGSAAGQDGAGDAQAPRAPAQPGERPVDPLPAGTVDDVRSRWEAASQSNSHVKSARARGALPATGSGAVGLMLVSLMAITAGGVVIRLRRRRG</sequence>
<keyword evidence="13" id="KW-1133">Transmembrane helix</keyword>
<dbReference type="Pfam" id="PF05922">
    <property type="entry name" value="Inhibitor_I9"/>
    <property type="match status" value="1"/>
</dbReference>
<evidence type="ECO:0000256" key="8">
    <source>
        <dbReference type="ARBA" id="ARBA00022825"/>
    </source>
</evidence>
<feature type="compositionally biased region" description="Gly residues" evidence="12">
    <location>
        <begin position="1660"/>
        <end position="1669"/>
    </location>
</feature>
<dbReference type="Pfam" id="PF00082">
    <property type="entry name" value="Peptidase_S8"/>
    <property type="match status" value="1"/>
</dbReference>
<dbReference type="InterPro" id="IPR023828">
    <property type="entry name" value="Peptidase_S8_Ser-AS"/>
</dbReference>
<comment type="similarity">
    <text evidence="1 10 11">Belongs to the peptidase S8 family.</text>
</comment>
<evidence type="ECO:0000256" key="3">
    <source>
        <dbReference type="ARBA" id="ARBA00022525"/>
    </source>
</evidence>
<dbReference type="Pfam" id="PF06280">
    <property type="entry name" value="fn3_5"/>
    <property type="match status" value="1"/>
</dbReference>
<dbReference type="InterPro" id="IPR036852">
    <property type="entry name" value="Peptidase_S8/S53_dom_sf"/>
</dbReference>
<dbReference type="InterPro" id="IPR010435">
    <property type="entry name" value="C5a/SBT2-like_Fn3"/>
</dbReference>
<dbReference type="Gene3D" id="2.60.40.1710">
    <property type="entry name" value="Subtilisin-like superfamily"/>
    <property type="match status" value="1"/>
</dbReference>
<keyword evidence="13" id="KW-0472">Membrane</keyword>
<dbReference type="PANTHER" id="PTHR43806:SF11">
    <property type="entry name" value="CEREVISIN-RELATED"/>
    <property type="match status" value="1"/>
</dbReference>
<feature type="active site" description="Charge relay system" evidence="9 10">
    <location>
        <position position="238"/>
    </location>
</feature>
<feature type="signal peptide" evidence="14">
    <location>
        <begin position="1"/>
        <end position="30"/>
    </location>
</feature>
<feature type="compositionally biased region" description="Polar residues" evidence="12">
    <location>
        <begin position="1474"/>
        <end position="1484"/>
    </location>
</feature>
<dbReference type="SUPFAM" id="SSF52025">
    <property type="entry name" value="PA domain"/>
    <property type="match status" value="1"/>
</dbReference>
<dbReference type="InterPro" id="IPR010259">
    <property type="entry name" value="S8pro/Inhibitor_I9"/>
</dbReference>
<dbReference type="NCBIfam" id="TIGR01167">
    <property type="entry name" value="LPXTG_anchor"/>
    <property type="match status" value="1"/>
</dbReference>
<organism evidence="19 20">
    <name type="scientific">Actinomyces bowdenii</name>
    <dbReference type="NCBI Taxonomy" id="131109"/>
    <lineage>
        <taxon>Bacteria</taxon>
        <taxon>Bacillati</taxon>
        <taxon>Actinomycetota</taxon>
        <taxon>Actinomycetes</taxon>
        <taxon>Actinomycetales</taxon>
        <taxon>Actinomycetaceae</taxon>
        <taxon>Actinomyces</taxon>
    </lineage>
</organism>
<evidence type="ECO:0000259" key="15">
    <source>
        <dbReference type="Pfam" id="PF00082"/>
    </source>
</evidence>
<dbReference type="GO" id="GO:0016020">
    <property type="term" value="C:membrane"/>
    <property type="evidence" value="ECO:0007669"/>
    <property type="project" value="InterPro"/>
</dbReference>
<evidence type="ECO:0000256" key="14">
    <source>
        <dbReference type="SAM" id="SignalP"/>
    </source>
</evidence>
<evidence type="ECO:0000259" key="18">
    <source>
        <dbReference type="Pfam" id="PF06280"/>
    </source>
</evidence>
<dbReference type="Proteomes" id="UP000572528">
    <property type="component" value="Unassembled WGS sequence"/>
</dbReference>
<evidence type="ECO:0000256" key="2">
    <source>
        <dbReference type="ARBA" id="ARBA00022512"/>
    </source>
</evidence>
<dbReference type="InterPro" id="IPR003137">
    <property type="entry name" value="PA_domain"/>
</dbReference>
<keyword evidence="7 10" id="KW-0378">Hydrolase</keyword>
<evidence type="ECO:0000256" key="9">
    <source>
        <dbReference type="PIRSR" id="PIRSR615500-1"/>
    </source>
</evidence>
<feature type="domain" description="Inhibitor I9" evidence="17">
    <location>
        <begin position="75"/>
        <end position="151"/>
    </location>
</feature>
<keyword evidence="3" id="KW-0964">Secreted</keyword>
<dbReference type="EMBL" id="JACBXV010000176">
    <property type="protein sequence ID" value="NYS69957.1"/>
    <property type="molecule type" value="Genomic_DNA"/>
</dbReference>
<feature type="domain" description="Peptidase S8/S53" evidence="15">
    <location>
        <begin position="174"/>
        <end position="633"/>
    </location>
</feature>
<feature type="active site" description="Charge relay system" evidence="9 10">
    <location>
        <position position="183"/>
    </location>
</feature>
<dbReference type="InterPro" id="IPR034216">
    <property type="entry name" value="C5a_Peptidase"/>
</dbReference>
<feature type="region of interest" description="Disordered" evidence="12">
    <location>
        <begin position="28"/>
        <end position="52"/>
    </location>
</feature>
<dbReference type="InterPro" id="IPR046450">
    <property type="entry name" value="PA_dom_sf"/>
</dbReference>
<dbReference type="PROSITE" id="PS00136">
    <property type="entry name" value="SUBTILASE_ASP"/>
    <property type="match status" value="1"/>
</dbReference>
<dbReference type="InterPro" id="IPR023827">
    <property type="entry name" value="Peptidase_S8_Asp-AS"/>
</dbReference>
<evidence type="ECO:0000256" key="11">
    <source>
        <dbReference type="RuleBase" id="RU003355"/>
    </source>
</evidence>
<feature type="region of interest" description="Disordered" evidence="12">
    <location>
        <begin position="1658"/>
        <end position="1725"/>
    </location>
</feature>
<dbReference type="RefSeq" id="WP_179901213.1">
    <property type="nucleotide sequence ID" value="NZ_JACBXV010000176.1"/>
</dbReference>
<dbReference type="Pfam" id="PF02225">
    <property type="entry name" value="PA"/>
    <property type="match status" value="1"/>
</dbReference>
<comment type="caution">
    <text evidence="19">The sequence shown here is derived from an EMBL/GenBank/DDBJ whole genome shotgun (WGS) entry which is preliminary data.</text>
</comment>
<feature type="compositionally biased region" description="Polar residues" evidence="12">
    <location>
        <begin position="39"/>
        <end position="49"/>
    </location>
</feature>